<evidence type="ECO:0000313" key="2">
    <source>
        <dbReference type="Proteomes" id="UP001221413"/>
    </source>
</evidence>
<evidence type="ECO:0000313" key="1">
    <source>
        <dbReference type="EMBL" id="KAJ6259985.1"/>
    </source>
</evidence>
<organism evidence="1 2">
    <name type="scientific">Drechslerella dactyloides</name>
    <name type="common">Nematode-trapping fungus</name>
    <name type="synonym">Arthrobotrys dactyloides</name>
    <dbReference type="NCBI Taxonomy" id="74499"/>
    <lineage>
        <taxon>Eukaryota</taxon>
        <taxon>Fungi</taxon>
        <taxon>Dikarya</taxon>
        <taxon>Ascomycota</taxon>
        <taxon>Pezizomycotina</taxon>
        <taxon>Orbiliomycetes</taxon>
        <taxon>Orbiliales</taxon>
        <taxon>Orbiliaceae</taxon>
        <taxon>Drechslerella</taxon>
    </lineage>
</organism>
<gene>
    <name evidence="1" type="ORF">Dda_5629</name>
</gene>
<reference evidence="1" key="1">
    <citation type="submission" date="2023-01" db="EMBL/GenBank/DDBJ databases">
        <title>The chitinases involved in constricting ring structure development in the nematode-trapping fungus Drechslerella dactyloides.</title>
        <authorList>
            <person name="Wang R."/>
            <person name="Zhang L."/>
            <person name="Tang P."/>
            <person name="Li S."/>
            <person name="Liang L."/>
        </authorList>
    </citation>
    <scope>NUCLEOTIDE SEQUENCE</scope>
    <source>
        <strain evidence="1">YMF1.00031</strain>
    </source>
</reference>
<dbReference type="EMBL" id="JAQGDS010000006">
    <property type="protein sequence ID" value="KAJ6259985.1"/>
    <property type="molecule type" value="Genomic_DNA"/>
</dbReference>
<accession>A0AAD6IWF6</accession>
<comment type="caution">
    <text evidence="1">The sequence shown here is derived from an EMBL/GenBank/DDBJ whole genome shotgun (WGS) entry which is preliminary data.</text>
</comment>
<protein>
    <submittedName>
        <fullName evidence="1">Uncharacterized protein</fullName>
    </submittedName>
</protein>
<proteinExistence type="predicted"/>
<keyword evidence="2" id="KW-1185">Reference proteome</keyword>
<name>A0AAD6IWF6_DREDA</name>
<dbReference type="AlphaFoldDB" id="A0AAD6IWF6"/>
<dbReference type="Proteomes" id="UP001221413">
    <property type="component" value="Unassembled WGS sequence"/>
</dbReference>
<sequence length="121" mass="12994">MVLCHAHAQLDDSFDEEFDVANYNLAQVAEFEAARRHHHHSHHHKITVPSAAAPLTQSHVSHLSSDPMQIDTIVASAAVASSSAAAASLAPSRKLKRSCDCDAAYEHADASGSKRVKQVAF</sequence>